<dbReference type="SUPFAM" id="SSF53098">
    <property type="entry name" value="Ribonuclease H-like"/>
    <property type="match status" value="1"/>
</dbReference>
<keyword evidence="4" id="KW-1185">Reference proteome</keyword>
<organism evidence="3 4">
    <name type="scientific">Actinoplanes utahensis</name>
    <dbReference type="NCBI Taxonomy" id="1869"/>
    <lineage>
        <taxon>Bacteria</taxon>
        <taxon>Bacillati</taxon>
        <taxon>Actinomycetota</taxon>
        <taxon>Actinomycetes</taxon>
        <taxon>Micromonosporales</taxon>
        <taxon>Micromonosporaceae</taxon>
        <taxon>Actinoplanes</taxon>
    </lineage>
</organism>
<dbReference type="OrthoDB" id="3339508at2"/>
<sequence length="473" mass="52680">MGAGVLSGFRDELYRCLSARSDALFELADAVLCADGPVRTLVDLTLTAEHRRGHGALYDGLNQGRIDVGRLRRALTALPVPRFADGRIVLAVDVSPWLRSDAACSPDRLFCHVYGRAKSAAQFIPGWPYSFVAALEPGRTSWTAMLDVVRLGPTDDATAVTASQLREVVDRLIACGQQQPGDPKILIVCDAGYDVTRLAWVLRDLPVEVAGRIRADRVLRLPAPPYEYNPSGGRPPKHGGEFDLKDPATWPEPAVTTINETTSYGKAEARAWDRLHPRLTHRAAWLDHQGLLPVVEGTLIRLKVEYLPGDRDAQPMWLWWSGTGAEPHDVDRIWQAYLRRFDMEHTFRLFKQTLGWTKPKLRDPRAADRWTWIVIAAHTQLRLARPLAVDLRRPWEQPAPPGRLTPARVRRAFRNLRPTSALPAAAPKPSRPGPGRPPGSKNHSRATRYNVGKTVKRETSLGGPPRRKPQAKG</sequence>
<comment type="caution">
    <text evidence="3">The sequence shown here is derived from an EMBL/GenBank/DDBJ whole genome shotgun (WGS) entry which is preliminary data.</text>
</comment>
<reference evidence="3 4" key="1">
    <citation type="submission" date="2014-10" db="EMBL/GenBank/DDBJ databases">
        <title>Draft genome sequence of Actinoplanes utahensis NRRL 12052.</title>
        <authorList>
            <person name="Velasco-Bucheli B."/>
            <person name="del Cerro C."/>
            <person name="Hormigo D."/>
            <person name="Garcia J.L."/>
            <person name="Acebal C."/>
            <person name="Arroyo M."/>
            <person name="de la Mata I."/>
        </authorList>
    </citation>
    <scope>NUCLEOTIDE SEQUENCE [LARGE SCALE GENOMIC DNA]</scope>
    <source>
        <strain evidence="3 4">NRRL 12052</strain>
    </source>
</reference>
<dbReference type="Proteomes" id="UP000054537">
    <property type="component" value="Unassembled WGS sequence"/>
</dbReference>
<dbReference type="Pfam" id="PF13546">
    <property type="entry name" value="DDE_5"/>
    <property type="match status" value="1"/>
</dbReference>
<evidence type="ECO:0000256" key="1">
    <source>
        <dbReference type="SAM" id="MobiDB-lite"/>
    </source>
</evidence>
<dbReference type="InterPro" id="IPR038721">
    <property type="entry name" value="IS701-like_DDE_dom"/>
</dbReference>
<evidence type="ECO:0000313" key="4">
    <source>
        <dbReference type="Proteomes" id="UP000054537"/>
    </source>
</evidence>
<dbReference type="STRING" id="1869.MB27_31455"/>
<feature type="region of interest" description="Disordered" evidence="1">
    <location>
        <begin position="417"/>
        <end position="473"/>
    </location>
</feature>
<dbReference type="EMBL" id="JRTT01000065">
    <property type="protein sequence ID" value="KHD73984.1"/>
    <property type="molecule type" value="Genomic_DNA"/>
</dbReference>
<evidence type="ECO:0000259" key="2">
    <source>
        <dbReference type="Pfam" id="PF13546"/>
    </source>
</evidence>
<feature type="domain" description="Transposase IS701-like DDE" evidence="2">
    <location>
        <begin position="12"/>
        <end position="277"/>
    </location>
</feature>
<dbReference type="eggNOG" id="COG1357">
    <property type="taxonomic scope" value="Bacteria"/>
</dbReference>
<gene>
    <name evidence="3" type="ORF">MB27_31455</name>
</gene>
<dbReference type="eggNOG" id="COG3293">
    <property type="taxonomic scope" value="Bacteria"/>
</dbReference>
<name>A0A0A6UI38_ACTUT</name>
<accession>A0A0A6UI38</accession>
<proteinExistence type="predicted"/>
<dbReference type="InterPro" id="IPR012337">
    <property type="entry name" value="RNaseH-like_sf"/>
</dbReference>
<evidence type="ECO:0000313" key="3">
    <source>
        <dbReference type="EMBL" id="KHD73984.1"/>
    </source>
</evidence>
<protein>
    <submittedName>
        <fullName evidence="3">Transposase</fullName>
    </submittedName>
</protein>
<dbReference type="AlphaFoldDB" id="A0A0A6UI38"/>
<dbReference type="NCBIfam" id="NF041680">
    <property type="entry name" value="transp_NF041680"/>
    <property type="match status" value="1"/>
</dbReference>